<protein>
    <recommendedName>
        <fullName evidence="8">EGF-like domain-containing protein</fullName>
    </recommendedName>
</protein>
<feature type="domain" description="DUF7034" evidence="3">
    <location>
        <begin position="836"/>
        <end position="949"/>
    </location>
</feature>
<dbReference type="InterPro" id="IPR056645">
    <property type="entry name" value="DUF7743"/>
</dbReference>
<dbReference type="Pfam" id="PF24893">
    <property type="entry name" value="DUF7743"/>
    <property type="match status" value="1"/>
</dbReference>
<dbReference type="Pfam" id="PF22933">
    <property type="entry name" value="ComC_SSD"/>
    <property type="match status" value="1"/>
</dbReference>
<dbReference type="PANTHER" id="PTHR31378:SF17">
    <property type="match status" value="1"/>
</dbReference>
<organism evidence="6 7">
    <name type="scientific">Cavenderia fasciculata</name>
    <name type="common">Slime mold</name>
    <name type="synonym">Dictyostelium fasciculatum</name>
    <dbReference type="NCBI Taxonomy" id="261658"/>
    <lineage>
        <taxon>Eukaryota</taxon>
        <taxon>Amoebozoa</taxon>
        <taxon>Evosea</taxon>
        <taxon>Eumycetozoa</taxon>
        <taxon>Dictyostelia</taxon>
        <taxon>Acytosteliales</taxon>
        <taxon>Cavenderiaceae</taxon>
        <taxon>Cavenderia</taxon>
    </lineage>
</organism>
<dbReference type="Pfam" id="PF23033">
    <property type="entry name" value="DUF7034"/>
    <property type="match status" value="1"/>
</dbReference>
<keyword evidence="7" id="KW-1185">Reference proteome</keyword>
<dbReference type="GeneID" id="14867961"/>
<dbReference type="Pfam" id="PF23034">
    <property type="entry name" value="DUF7035"/>
    <property type="match status" value="1"/>
</dbReference>
<dbReference type="RefSeq" id="XP_004352199.1">
    <property type="nucleotide sequence ID" value="XM_004352147.1"/>
</dbReference>
<evidence type="ECO:0000256" key="1">
    <source>
        <dbReference type="SAM" id="Phobius"/>
    </source>
</evidence>
<dbReference type="EMBL" id="GL883025">
    <property type="protein sequence ID" value="EGG15874.1"/>
    <property type="molecule type" value="Genomic_DNA"/>
</dbReference>
<evidence type="ECO:0000313" key="6">
    <source>
        <dbReference type="EMBL" id="EGG15874.1"/>
    </source>
</evidence>
<evidence type="ECO:0000259" key="2">
    <source>
        <dbReference type="Pfam" id="PF22933"/>
    </source>
</evidence>
<evidence type="ECO:0000313" key="7">
    <source>
        <dbReference type="Proteomes" id="UP000007797"/>
    </source>
</evidence>
<feature type="domain" description="ComC supersandwich" evidence="2">
    <location>
        <begin position="1134"/>
        <end position="1337"/>
    </location>
</feature>
<dbReference type="KEGG" id="dfa:DFA_09543"/>
<feature type="domain" description="DUF7035" evidence="4">
    <location>
        <begin position="687"/>
        <end position="827"/>
    </location>
</feature>
<evidence type="ECO:0008006" key="8">
    <source>
        <dbReference type="Google" id="ProtNLM"/>
    </source>
</evidence>
<sequence length="1415" mass="157361">MQPPIDPSYLNLLDTRYYRTYYDGGQTHPCVSEFIMLANTNSTDNPIFEFVNTTLEEVLMNRIIENYDYQNDRRVWIASISYPIGEFPIITVNISIAGPLQRIFSLTSTTNVQDTSGTAWVYQDFPAISCDLGAIQNTIGPFEYLSDGISLKFELFQQPFIQTRYDYMNCITPDDGMFSCRAFPNPSSTGYVVTVNMVGKVGVGLNYSAPFVITLSGGAKDINITIPSFIDSSLPPLLLVSNPMQSPPVGYPVDSTISYFTSIGTSVDLKYSTDKFVPIISNTTFGSYMMVPVQGNPKDGLKMMSTFLASNFGTLPSDFFAIDSLSKPSPTSVVKTAYTLNSTKFPPPNLSSSGNSMTDNINTISYRINQLSYPMRFGFDVSASRRDSINYVIPPPFGLTIAGTVNEFTFSTNGLTSPFVTGFVSQQDTNERESTTMTNPFAMQDTQIPIINGLEYKKISTYSYLLILYLDDGYDGSGINRLLYLGMYHGRNTLVSGNFTKGVFVFEYQETMPVAIYTDSNPLTVIDAAWNQFETNYGVFNIHNSLSLIRPSPLLESYVTAENFTHFEFIPNQVDTSVGEKEVSLLFNLTHNIDGSFSRQKDIYCTFVLSTFTSNLPLNFRFLNITVKSYYHPLDQLFRCDFTVPQYTNNMTVYYSFDPTTFTTIQPSIVEKFGSKANLLITSNNSMDYLPPYFEKVEIPTTTTGQIVYKFTIIDGYHGFDNGSIELMTSMNPLVYTTIYLNNLTITTGDIYNGTHEFTINVDPSKCTKDFTVTVGKVLLYDRGGWMSSSKVYLGDYDMGSNNPDHYFNPFFYIADQAFIATSVVCTSGSIDTSFPTIVEFSSSRTTMDVGSNDRNVSFGLVVSDVSGVDGYPTVYLVGNQGEWLAVEPSIKAPTMFNYTATVPHGFGVNGIIFSVYGLKDNVQNLGGYSNLELQNAGFSYMINTTYSTDIPSIYSVSNLYSYPSNVSVASDDEIITIRGRGFGLDSQQLMAFIEYPDGVMRHTVTFVYHIVAFVRYNPRRALPNVPVIVSLTLGTNTHDLSVMPITLPPQVYFPTNTTPPFIPKPTPCSPSSSSTVNCTGNGQCTFDGCICNAGWSGFYCESTVINTDEPTFNQTSPIVDIIVNDTKSHTIIKSIISVVAIRELTMDETVFIEYRPKNWTLNITTPTTDNNNSIIMNYQTQLQDISTIVNVTIEWFSKDSQVVFANQTISIPATSTKVSIGLSSYPFYSSTNTLQVVMKTSIEAEYESECSRKEYGGGSTKDMEWMKLGIDDKTLWGQFIKRGIIDSDRITSITNEILTDYVDDIPRKSNSSFTTTFIGLNLPQYSVSAQLDPNFVHLIDVDNDKTGGSTLESICKAKDNGLTMGQIAGIVVGCIVGAAIAFASALFLVHRRRRLVHQRIMDQKLKRVEQQINK</sequence>
<feature type="domain" description="DUF7743" evidence="5">
    <location>
        <begin position="444"/>
        <end position="562"/>
    </location>
</feature>
<dbReference type="InterPro" id="IPR055462">
    <property type="entry name" value="DUF7034"/>
</dbReference>
<keyword evidence="1" id="KW-0472">Membrane</keyword>
<dbReference type="InterPro" id="IPR055463">
    <property type="entry name" value="DUF7035"/>
</dbReference>
<accession>F4Q7X4</accession>
<name>F4Q7X4_CACFS</name>
<evidence type="ECO:0000259" key="3">
    <source>
        <dbReference type="Pfam" id="PF23033"/>
    </source>
</evidence>
<keyword evidence="1" id="KW-0812">Transmembrane</keyword>
<proteinExistence type="predicted"/>
<dbReference type="Proteomes" id="UP000007797">
    <property type="component" value="Unassembled WGS sequence"/>
</dbReference>
<evidence type="ECO:0000259" key="5">
    <source>
        <dbReference type="Pfam" id="PF24893"/>
    </source>
</evidence>
<reference evidence="7" key="1">
    <citation type="journal article" date="2011" name="Genome Res.">
        <title>Phylogeny-wide analysis of social amoeba genomes highlights ancient origins for complex intercellular communication.</title>
        <authorList>
            <person name="Heidel A.J."/>
            <person name="Lawal H.M."/>
            <person name="Felder M."/>
            <person name="Schilde C."/>
            <person name="Helps N.R."/>
            <person name="Tunggal B."/>
            <person name="Rivero F."/>
            <person name="John U."/>
            <person name="Schleicher M."/>
            <person name="Eichinger L."/>
            <person name="Platzer M."/>
            <person name="Noegel A.A."/>
            <person name="Schaap P."/>
            <person name="Gloeckner G."/>
        </authorList>
    </citation>
    <scope>NUCLEOTIDE SEQUENCE [LARGE SCALE GENOMIC DNA]</scope>
    <source>
        <strain evidence="7">SH3</strain>
    </source>
</reference>
<dbReference type="PANTHER" id="PTHR31378">
    <property type="entry name" value="EGF-LIKE DOMAIN-CONTAINING PROTEIN-RELATED-RELATED"/>
    <property type="match status" value="1"/>
</dbReference>
<keyword evidence="1" id="KW-1133">Transmembrane helix</keyword>
<evidence type="ECO:0000259" key="4">
    <source>
        <dbReference type="Pfam" id="PF23034"/>
    </source>
</evidence>
<feature type="transmembrane region" description="Helical" evidence="1">
    <location>
        <begin position="1368"/>
        <end position="1390"/>
    </location>
</feature>
<dbReference type="InterPro" id="IPR054484">
    <property type="entry name" value="ComC_SSD"/>
</dbReference>
<gene>
    <name evidence="6" type="ORF">DFA_09543</name>
</gene>